<gene>
    <name evidence="2" type="ORF">QCA50_007213</name>
</gene>
<comment type="caution">
    <text evidence="2">The sequence shown here is derived from an EMBL/GenBank/DDBJ whole genome shotgun (WGS) entry which is preliminary data.</text>
</comment>
<dbReference type="AlphaFoldDB" id="A0AAW0G7V3"/>
<evidence type="ECO:0000313" key="2">
    <source>
        <dbReference type="EMBL" id="KAK7689421.1"/>
    </source>
</evidence>
<keyword evidence="3" id="KW-1185">Reference proteome</keyword>
<protein>
    <submittedName>
        <fullName evidence="2">Uncharacterized protein</fullName>
    </submittedName>
</protein>
<proteinExistence type="predicted"/>
<sequence>MVQSPETEAGAHPYWYAQVLGVFHTTVSIFPSSKSNLPQVSSTQVEFLWVRWYGIEPGYRSGFKYSKLPKIGFVPENDRFAFGFLDPSVVIRGCHLIPAFALGRTRRLLRSESTLARKVGERKDWMNYYVGMFADRDMALRYSNMGVGHQVSRIHAQTLFSSTDGESGRQDDEDDWDDVIDDNSAPSGKRGEDSDASDEDTMGSSSESDRGFDDDEDEDEDEADEDEDEADEDEDEADEDEQDGGDVSEGD</sequence>
<dbReference type="Proteomes" id="UP001385951">
    <property type="component" value="Unassembled WGS sequence"/>
</dbReference>
<feature type="compositionally biased region" description="Acidic residues" evidence="1">
    <location>
        <begin position="212"/>
        <end position="251"/>
    </location>
</feature>
<accession>A0AAW0G7V3</accession>
<name>A0AAW0G7V3_9APHY</name>
<feature type="compositionally biased region" description="Acidic residues" evidence="1">
    <location>
        <begin position="171"/>
        <end position="181"/>
    </location>
</feature>
<evidence type="ECO:0000313" key="3">
    <source>
        <dbReference type="Proteomes" id="UP001385951"/>
    </source>
</evidence>
<feature type="region of interest" description="Disordered" evidence="1">
    <location>
        <begin position="160"/>
        <end position="251"/>
    </location>
</feature>
<dbReference type="EMBL" id="JASBNA010000008">
    <property type="protein sequence ID" value="KAK7689421.1"/>
    <property type="molecule type" value="Genomic_DNA"/>
</dbReference>
<organism evidence="2 3">
    <name type="scientific">Cerrena zonata</name>
    <dbReference type="NCBI Taxonomy" id="2478898"/>
    <lineage>
        <taxon>Eukaryota</taxon>
        <taxon>Fungi</taxon>
        <taxon>Dikarya</taxon>
        <taxon>Basidiomycota</taxon>
        <taxon>Agaricomycotina</taxon>
        <taxon>Agaricomycetes</taxon>
        <taxon>Polyporales</taxon>
        <taxon>Cerrenaceae</taxon>
        <taxon>Cerrena</taxon>
    </lineage>
</organism>
<reference evidence="2 3" key="1">
    <citation type="submission" date="2022-09" db="EMBL/GenBank/DDBJ databases">
        <authorList>
            <person name="Palmer J.M."/>
        </authorList>
    </citation>
    <scope>NUCLEOTIDE SEQUENCE [LARGE SCALE GENOMIC DNA]</scope>
    <source>
        <strain evidence="2 3">DSM 7382</strain>
    </source>
</reference>
<evidence type="ECO:0000256" key="1">
    <source>
        <dbReference type="SAM" id="MobiDB-lite"/>
    </source>
</evidence>